<proteinExistence type="predicted"/>
<evidence type="ECO:0000256" key="3">
    <source>
        <dbReference type="ARBA" id="ARBA00022840"/>
    </source>
</evidence>
<dbReference type="GO" id="GO:0016874">
    <property type="term" value="F:ligase activity"/>
    <property type="evidence" value="ECO:0007669"/>
    <property type="project" value="UniProtKB-KW"/>
</dbReference>
<gene>
    <name evidence="6" type="ORF">H103_01388</name>
</gene>
<dbReference type="GO" id="GO:0005524">
    <property type="term" value="F:ATP binding"/>
    <property type="evidence" value="ECO:0007669"/>
    <property type="project" value="UniProtKB-UniRule"/>
</dbReference>
<dbReference type="GO" id="GO:0046872">
    <property type="term" value="F:metal ion binding"/>
    <property type="evidence" value="ECO:0007669"/>
    <property type="project" value="InterPro"/>
</dbReference>
<dbReference type="InterPro" id="IPR041472">
    <property type="entry name" value="BL00235/CARNS1_N"/>
</dbReference>
<dbReference type="InterPro" id="IPR011761">
    <property type="entry name" value="ATP-grasp"/>
</dbReference>
<dbReference type="InterPro" id="IPR052032">
    <property type="entry name" value="ATP-dep_AA_Ligase"/>
</dbReference>
<accession>A0A022WCS5</accession>
<dbReference type="Gene3D" id="3.30.1490.20">
    <property type="entry name" value="ATP-grasp fold, A domain"/>
    <property type="match status" value="1"/>
</dbReference>
<evidence type="ECO:0000256" key="4">
    <source>
        <dbReference type="PROSITE-ProRule" id="PRU00409"/>
    </source>
</evidence>
<protein>
    <recommendedName>
        <fullName evidence="5">ATP-grasp domain-containing protein</fullName>
    </recommendedName>
</protein>
<sequence>MTALQKIQVRSKRDDALLLDCSWSFHQSPPAGSTWQSIDIIFHHSASSDINIPLDNFEDIYVLSDCANSFQEILSESLGSTKALQFILQSLLTTVTSQGHKCLAKFIFPLQEGYIVHSDIIPLRLRDCQHVETAVSFAEPLRTFESSVALDGDKINSLSELFSAAAAGLILNLSLECEENMRMEAISLLVESELENRLSLSWILPGTTHRKTLVLVDANTDHPDRGGTGSGFYLAAMEVGVNIVVLDNAGHWLQGPDYAHWREAFIPTRLTNPVEENLADHITESLKAYGKPVDGIVTFADTYWPYIAKVAQQFGLPTCAPEGFKIATNKYLTSKFAGHNAHLACSVDEALDIANKHDLQYPLIVKPCDGWSSEGVSRVDTPEALALAIKSIDASRHGTEFVMEPYCSGPEFDANFVLLDGEVLFSEICDDLPKSADINGSNRRIITNFHELDIVYPSALPSHEKDEIRSAFLDTLLKLDLRNGIMHLEGRVENSSVEYTSRDGALELTPVDGKSINRKSNPWLIEINPRPPGMTASQITESTYGVEYWAIAVLSAVGDKTRVRVLSQPFKHGAQYTSVMVFIPADFPSTCEGIFDSDDICADLIARRPDLAKNISRCACFVKRGQKVPHPNSGQNTFMAYFNVFSRTGRKEALDLARQVRKEIRYSFI</sequence>
<dbReference type="Pfam" id="PF13535">
    <property type="entry name" value="ATP-grasp_4"/>
    <property type="match status" value="1"/>
</dbReference>
<keyword evidence="3 4" id="KW-0067">ATP-binding</keyword>
<evidence type="ECO:0000259" key="5">
    <source>
        <dbReference type="PROSITE" id="PS50975"/>
    </source>
</evidence>
<dbReference type="Gene3D" id="3.40.50.20">
    <property type="match status" value="1"/>
</dbReference>
<dbReference type="PANTHER" id="PTHR43585:SF2">
    <property type="entry name" value="ATP-GRASP ENZYME FSQD"/>
    <property type="match status" value="1"/>
</dbReference>
<dbReference type="AlphaFoldDB" id="A0A022WCS5"/>
<dbReference type="PROSITE" id="PS50975">
    <property type="entry name" value="ATP_GRASP"/>
    <property type="match status" value="1"/>
</dbReference>
<dbReference type="Pfam" id="PF18130">
    <property type="entry name" value="ATPgrasp_N"/>
    <property type="match status" value="1"/>
</dbReference>
<dbReference type="SUPFAM" id="SSF56059">
    <property type="entry name" value="Glutathione synthetase ATP-binding domain-like"/>
    <property type="match status" value="1"/>
</dbReference>
<dbReference type="InterPro" id="IPR013815">
    <property type="entry name" value="ATP_grasp_subdomain_1"/>
</dbReference>
<reference evidence="6" key="1">
    <citation type="submission" date="2014-02" db="EMBL/GenBank/DDBJ databases">
        <title>The Genome Sequence of Trichophyton rubrum (morphotype fischeri) CBS 288.86.</title>
        <authorList>
            <consortium name="The Broad Institute Genomics Platform"/>
            <person name="Cuomo C.A."/>
            <person name="White T.C."/>
            <person name="Graser Y."/>
            <person name="Martinez-Rossi N."/>
            <person name="Heitman J."/>
            <person name="Young S.K."/>
            <person name="Zeng Q."/>
            <person name="Gargeya S."/>
            <person name="Abouelleil A."/>
            <person name="Alvarado L."/>
            <person name="Chapman S.B."/>
            <person name="Gainer-Dewar J."/>
            <person name="Goldberg J."/>
            <person name="Griggs A."/>
            <person name="Gujja S."/>
            <person name="Hansen M."/>
            <person name="Howarth C."/>
            <person name="Imamovic A."/>
            <person name="Larimer J."/>
            <person name="Martinez D."/>
            <person name="Murphy C."/>
            <person name="Pearson M.D."/>
            <person name="Persinoti G."/>
            <person name="Poon T."/>
            <person name="Priest M."/>
            <person name="Roberts A.D."/>
            <person name="Saif S."/>
            <person name="Shea T.D."/>
            <person name="Sykes S.N."/>
            <person name="Wortman J."/>
            <person name="Nusbaum C."/>
            <person name="Birren B."/>
        </authorList>
    </citation>
    <scope>NUCLEOTIDE SEQUENCE [LARGE SCALE GENOMIC DNA]</scope>
    <source>
        <strain evidence="6">CBS 288.86</strain>
    </source>
</reference>
<name>A0A022WCS5_TRIRU</name>
<evidence type="ECO:0000256" key="1">
    <source>
        <dbReference type="ARBA" id="ARBA00022598"/>
    </source>
</evidence>
<organism evidence="6">
    <name type="scientific">Trichophyton rubrum CBS 288.86</name>
    <dbReference type="NCBI Taxonomy" id="1215330"/>
    <lineage>
        <taxon>Eukaryota</taxon>
        <taxon>Fungi</taxon>
        <taxon>Dikarya</taxon>
        <taxon>Ascomycota</taxon>
        <taxon>Pezizomycotina</taxon>
        <taxon>Eurotiomycetes</taxon>
        <taxon>Eurotiomycetidae</taxon>
        <taxon>Onygenales</taxon>
        <taxon>Arthrodermataceae</taxon>
        <taxon>Trichophyton</taxon>
    </lineage>
</organism>
<keyword evidence="2 4" id="KW-0547">Nucleotide-binding</keyword>
<keyword evidence="1" id="KW-0436">Ligase</keyword>
<dbReference type="Gene3D" id="3.30.470.20">
    <property type="entry name" value="ATP-grasp fold, B domain"/>
    <property type="match status" value="1"/>
</dbReference>
<dbReference type="HOGENOM" id="CLU_017280_0_0_1"/>
<dbReference type="Proteomes" id="UP000023758">
    <property type="component" value="Unassembled WGS sequence"/>
</dbReference>
<dbReference type="PANTHER" id="PTHR43585">
    <property type="entry name" value="FUMIPYRROLE BIOSYNTHESIS PROTEIN C"/>
    <property type="match status" value="1"/>
</dbReference>
<evidence type="ECO:0000256" key="2">
    <source>
        <dbReference type="ARBA" id="ARBA00022741"/>
    </source>
</evidence>
<dbReference type="EMBL" id="KK207727">
    <property type="protein sequence ID" value="EZF56142.1"/>
    <property type="molecule type" value="Genomic_DNA"/>
</dbReference>
<dbReference type="OrthoDB" id="434648at2759"/>
<feature type="domain" description="ATP-grasp" evidence="5">
    <location>
        <begin position="328"/>
        <end position="557"/>
    </location>
</feature>
<evidence type="ECO:0000313" key="6">
    <source>
        <dbReference type="EMBL" id="EZF56142.1"/>
    </source>
</evidence>